<feature type="region of interest" description="Disordered" evidence="1">
    <location>
        <begin position="277"/>
        <end position="438"/>
    </location>
</feature>
<sequence length="515" mass="53639">MPLRRGRTSSADESSRAAKRLARIDDAFNRAAGYDAEHYAALEASLPARGGDNRRRTRAAVVDDEEDEDFEMVASTEQGAEGAAAGEVGGGFLPEPPAADTGGGFIVDEPSAAAGGGFLPEPSAAGGGGFLPEPDNVGGGGFLPEPAQTGEGGGFLVDDAGGFLPDPAAPSFDAGGGFLPPDGDTAMPDYGMSGGFLPLPPNLASADADFSGSGGFLPDSDALPEPVALAHALPTPPPPPSRIPLVHIPAALRDLGLHRVGLAGAELLGLFEEVASDDDEAEGGRSVRRERFKEACEVLMGDDDESDEEGEGNGDGEGDKDEYREEDEELGEGRRRRRSARQQPARRSTRGRAARTGEGNEEASTPDITARDFGASLDALPDDDDELSSVASDSESDEGASGSSARRGKKGAGGKGKAKKGGKARASRGDASRPLSARDLADAGDSFDLFFEESPQMAFPQSRRTIGLMELQRACRVLKEKMSEGDMNEMVEYAARSKGIVDLEAFARILIETNL</sequence>
<reference evidence="2 3" key="1">
    <citation type="submission" date="2021-12" db="EMBL/GenBank/DDBJ databases">
        <title>High titer production of polyol ester of fatty acids by Rhodotorula paludigena BS15 towards product separation-free biomass refinery.</title>
        <authorList>
            <person name="Mano J."/>
            <person name="Ono H."/>
            <person name="Tanaka T."/>
            <person name="Naito K."/>
            <person name="Sushida H."/>
            <person name="Ike M."/>
            <person name="Tokuyasu K."/>
            <person name="Kitaoka M."/>
        </authorList>
    </citation>
    <scope>NUCLEOTIDE SEQUENCE [LARGE SCALE GENOMIC DNA]</scope>
    <source>
        <strain evidence="2 3">BS15</strain>
    </source>
</reference>
<feature type="compositionally biased region" description="Low complexity" evidence="1">
    <location>
        <begin position="388"/>
        <end position="405"/>
    </location>
</feature>
<proteinExistence type="predicted"/>
<accession>A0AAV5GT78</accession>
<evidence type="ECO:0000313" key="3">
    <source>
        <dbReference type="Proteomes" id="UP001342314"/>
    </source>
</evidence>
<protein>
    <submittedName>
        <fullName evidence="2">Uncharacterized protein</fullName>
    </submittedName>
</protein>
<evidence type="ECO:0000313" key="2">
    <source>
        <dbReference type="EMBL" id="GJN93115.1"/>
    </source>
</evidence>
<gene>
    <name evidence="2" type="ORF">Rhopal_006160-T1</name>
</gene>
<evidence type="ECO:0000256" key="1">
    <source>
        <dbReference type="SAM" id="MobiDB-lite"/>
    </source>
</evidence>
<feature type="compositionally biased region" description="Basic residues" evidence="1">
    <location>
        <begin position="406"/>
        <end position="426"/>
    </location>
</feature>
<name>A0AAV5GT78_9BASI</name>
<organism evidence="2 3">
    <name type="scientific">Rhodotorula paludigena</name>
    <dbReference type="NCBI Taxonomy" id="86838"/>
    <lineage>
        <taxon>Eukaryota</taxon>
        <taxon>Fungi</taxon>
        <taxon>Dikarya</taxon>
        <taxon>Basidiomycota</taxon>
        <taxon>Pucciniomycotina</taxon>
        <taxon>Microbotryomycetes</taxon>
        <taxon>Sporidiobolales</taxon>
        <taxon>Sporidiobolaceae</taxon>
        <taxon>Rhodotorula</taxon>
    </lineage>
</organism>
<keyword evidence="3" id="KW-1185">Reference proteome</keyword>
<feature type="region of interest" description="Disordered" evidence="1">
    <location>
        <begin position="122"/>
        <end position="167"/>
    </location>
</feature>
<dbReference type="Proteomes" id="UP001342314">
    <property type="component" value="Unassembled WGS sequence"/>
</dbReference>
<feature type="compositionally biased region" description="Basic and acidic residues" evidence="1">
    <location>
        <begin position="282"/>
        <end position="296"/>
    </location>
</feature>
<feature type="compositionally biased region" description="Acidic residues" evidence="1">
    <location>
        <begin position="300"/>
        <end position="330"/>
    </location>
</feature>
<feature type="compositionally biased region" description="Acidic residues" evidence="1">
    <location>
        <begin position="62"/>
        <end position="71"/>
    </location>
</feature>
<feature type="region of interest" description="Disordered" evidence="1">
    <location>
        <begin position="46"/>
        <end position="103"/>
    </location>
</feature>
<dbReference type="AlphaFoldDB" id="A0AAV5GT78"/>
<dbReference type="EMBL" id="BQKY01000013">
    <property type="protein sequence ID" value="GJN93115.1"/>
    <property type="molecule type" value="Genomic_DNA"/>
</dbReference>
<comment type="caution">
    <text evidence="2">The sequence shown here is derived from an EMBL/GenBank/DDBJ whole genome shotgun (WGS) entry which is preliminary data.</text>
</comment>